<reference evidence="1" key="1">
    <citation type="submission" date="2020-04" db="EMBL/GenBank/DDBJ databases">
        <authorList>
            <person name="Alioto T."/>
            <person name="Alioto T."/>
            <person name="Gomez Garrido J."/>
        </authorList>
    </citation>
    <scope>NUCLEOTIDE SEQUENCE</scope>
    <source>
        <strain evidence="1">A484AB</strain>
    </source>
</reference>
<sequence length="131" mass="15315">MSKSGSSSNSEYETEVFGNIYEDYEGQGELEVENDFQHGGSEADTNNISNFTNVYMDEPLADEIWLNEYLKNKAEEERQMAEYQKRLEGLTPINSRPHLSAGLFKTRQERKYQKTGAEERYYKIKVNRKHD</sequence>
<comment type="caution">
    <text evidence="1">The sequence shown here is derived from an EMBL/GenBank/DDBJ whole genome shotgun (WGS) entry which is preliminary data.</text>
</comment>
<keyword evidence="2" id="KW-1185">Reference proteome</keyword>
<accession>A0A6S7FY83</accession>
<gene>
    <name evidence="1" type="ORF">PACLA_8A061226</name>
</gene>
<dbReference type="EMBL" id="CACRXK020000337">
    <property type="protein sequence ID" value="CAB3980926.1"/>
    <property type="molecule type" value="Genomic_DNA"/>
</dbReference>
<dbReference type="AlphaFoldDB" id="A0A6S7FY83"/>
<protein>
    <submittedName>
        <fullName evidence="1">Uncharacterized protein</fullName>
    </submittedName>
</protein>
<name>A0A6S7FY83_PARCT</name>
<dbReference type="Proteomes" id="UP001152795">
    <property type="component" value="Unassembled WGS sequence"/>
</dbReference>
<evidence type="ECO:0000313" key="2">
    <source>
        <dbReference type="Proteomes" id="UP001152795"/>
    </source>
</evidence>
<organism evidence="1 2">
    <name type="scientific">Paramuricea clavata</name>
    <name type="common">Red gorgonian</name>
    <name type="synonym">Violescent sea-whip</name>
    <dbReference type="NCBI Taxonomy" id="317549"/>
    <lineage>
        <taxon>Eukaryota</taxon>
        <taxon>Metazoa</taxon>
        <taxon>Cnidaria</taxon>
        <taxon>Anthozoa</taxon>
        <taxon>Octocorallia</taxon>
        <taxon>Malacalcyonacea</taxon>
        <taxon>Plexauridae</taxon>
        <taxon>Paramuricea</taxon>
    </lineage>
</organism>
<proteinExistence type="predicted"/>
<evidence type="ECO:0000313" key="1">
    <source>
        <dbReference type="EMBL" id="CAB3980926.1"/>
    </source>
</evidence>